<evidence type="ECO:0000313" key="4">
    <source>
        <dbReference type="EMBL" id="WVZ83344.1"/>
    </source>
</evidence>
<dbReference type="EMBL" id="CP144751">
    <property type="protein sequence ID" value="WVZ83344.1"/>
    <property type="molecule type" value="Genomic_DNA"/>
</dbReference>
<proteinExistence type="predicted"/>
<gene>
    <name evidence="4" type="ORF">U9M48_030503</name>
</gene>
<organism evidence="4 5">
    <name type="scientific">Paspalum notatum var. saurae</name>
    <dbReference type="NCBI Taxonomy" id="547442"/>
    <lineage>
        <taxon>Eukaryota</taxon>
        <taxon>Viridiplantae</taxon>
        <taxon>Streptophyta</taxon>
        <taxon>Embryophyta</taxon>
        <taxon>Tracheophyta</taxon>
        <taxon>Spermatophyta</taxon>
        <taxon>Magnoliopsida</taxon>
        <taxon>Liliopsida</taxon>
        <taxon>Poales</taxon>
        <taxon>Poaceae</taxon>
        <taxon>PACMAD clade</taxon>
        <taxon>Panicoideae</taxon>
        <taxon>Andropogonodae</taxon>
        <taxon>Paspaleae</taxon>
        <taxon>Paspalinae</taxon>
        <taxon>Paspalum</taxon>
    </lineage>
</organism>
<keyword evidence="2 3" id="KW-0472">Membrane</keyword>
<dbReference type="GO" id="GO:0098542">
    <property type="term" value="P:defense response to other organism"/>
    <property type="evidence" value="ECO:0007669"/>
    <property type="project" value="InterPro"/>
</dbReference>
<dbReference type="GO" id="GO:0005886">
    <property type="term" value="C:plasma membrane"/>
    <property type="evidence" value="ECO:0007669"/>
    <property type="project" value="TreeGrafter"/>
</dbReference>
<dbReference type="PANTHER" id="PTHR31415">
    <property type="entry name" value="OS05G0367900 PROTEIN"/>
    <property type="match status" value="1"/>
</dbReference>
<sequence length="224" mass="22920">MTTEGDPCAECLVDCCGMMCAEACCCCIETECCGAGEACCCALTVLSFLALAALVAVLVVAYAVVFPVAVSVDEALLGRLALADGNGTALAYDVSLAAPNRNFAVGVRRTAPLDAELRFRGQTFARARLTAAAAPGLIPALATAVYGVAASADKGAPVALGDDGVAEFVRESVAGVFELELVVVGEVKYEGHPHRRGVRATCPLKLSLSTPTAPAAFTRVKCTT</sequence>
<dbReference type="AlphaFoldDB" id="A0AAQ3U1J1"/>
<feature type="transmembrane region" description="Helical" evidence="3">
    <location>
        <begin position="48"/>
        <end position="70"/>
    </location>
</feature>
<accession>A0AAQ3U1J1</accession>
<evidence type="ECO:0000256" key="2">
    <source>
        <dbReference type="ARBA" id="ARBA00023136"/>
    </source>
</evidence>
<reference evidence="4 5" key="1">
    <citation type="submission" date="2024-02" db="EMBL/GenBank/DDBJ databases">
        <title>High-quality chromosome-scale genome assembly of Pensacola bahiagrass (Paspalum notatum Flugge var. saurae).</title>
        <authorList>
            <person name="Vega J.M."/>
            <person name="Podio M."/>
            <person name="Orjuela J."/>
            <person name="Siena L.A."/>
            <person name="Pessino S.C."/>
            <person name="Combes M.C."/>
            <person name="Mariac C."/>
            <person name="Albertini E."/>
            <person name="Pupilli F."/>
            <person name="Ortiz J.P.A."/>
            <person name="Leblanc O."/>
        </authorList>
    </citation>
    <scope>NUCLEOTIDE SEQUENCE [LARGE SCALE GENOMIC DNA]</scope>
    <source>
        <strain evidence="4">R1</strain>
        <tissue evidence="4">Leaf</tissue>
    </source>
</reference>
<dbReference type="InterPro" id="IPR044839">
    <property type="entry name" value="NDR1-like"/>
</dbReference>
<keyword evidence="5" id="KW-1185">Reference proteome</keyword>
<name>A0AAQ3U1J1_PASNO</name>
<comment type="subcellular location">
    <subcellularLocation>
        <location evidence="1">Membrane</location>
    </subcellularLocation>
</comment>
<protein>
    <recommendedName>
        <fullName evidence="6">Late embryogenesis abundant protein LEA-2 subgroup domain-containing protein</fullName>
    </recommendedName>
</protein>
<dbReference type="GO" id="GO:0009506">
    <property type="term" value="C:plasmodesma"/>
    <property type="evidence" value="ECO:0007669"/>
    <property type="project" value="TreeGrafter"/>
</dbReference>
<evidence type="ECO:0000256" key="3">
    <source>
        <dbReference type="SAM" id="Phobius"/>
    </source>
</evidence>
<evidence type="ECO:0008006" key="6">
    <source>
        <dbReference type="Google" id="ProtNLM"/>
    </source>
</evidence>
<keyword evidence="3" id="KW-0812">Transmembrane</keyword>
<keyword evidence="3" id="KW-1133">Transmembrane helix</keyword>
<evidence type="ECO:0000313" key="5">
    <source>
        <dbReference type="Proteomes" id="UP001341281"/>
    </source>
</evidence>
<dbReference type="PANTHER" id="PTHR31415:SF151">
    <property type="entry name" value="LATE EMBRYOGENESIS ABUNDANT PROTEIN LEA-2 SUBGROUP DOMAIN-CONTAINING PROTEIN"/>
    <property type="match status" value="1"/>
</dbReference>
<dbReference type="Proteomes" id="UP001341281">
    <property type="component" value="Chromosome 07"/>
</dbReference>
<evidence type="ECO:0000256" key="1">
    <source>
        <dbReference type="ARBA" id="ARBA00004370"/>
    </source>
</evidence>